<dbReference type="CDD" id="cd04584">
    <property type="entry name" value="CBS_pair_AcuB_like"/>
    <property type="match status" value="1"/>
</dbReference>
<feature type="domain" description="CBS" evidence="3">
    <location>
        <begin position="7"/>
        <end position="63"/>
    </location>
</feature>
<evidence type="ECO:0000313" key="5">
    <source>
        <dbReference type="Proteomes" id="UP000000442"/>
    </source>
</evidence>
<dbReference type="InterPro" id="IPR051462">
    <property type="entry name" value="CBS_domain-containing"/>
</dbReference>
<accession>C0QFY5</accession>
<reference evidence="4 5" key="1">
    <citation type="journal article" date="2009" name="Environ. Microbiol.">
        <title>Genome sequence of Desulfobacterium autotrophicum HRM2, a marine sulfate reducer oxidizing organic carbon completely to carbon dioxide.</title>
        <authorList>
            <person name="Strittmatter A.W."/>
            <person name="Liesegang H."/>
            <person name="Rabus R."/>
            <person name="Decker I."/>
            <person name="Amann J."/>
            <person name="Andres S."/>
            <person name="Henne A."/>
            <person name="Fricke W.F."/>
            <person name="Martinez-Arias R."/>
            <person name="Bartels D."/>
            <person name="Goesmann A."/>
            <person name="Krause L."/>
            <person name="Puehler A."/>
            <person name="Klenk H.P."/>
            <person name="Richter M."/>
            <person name="Schuler M."/>
            <person name="Gloeckner F.O."/>
            <person name="Meyerdierks A."/>
            <person name="Gottschalk G."/>
            <person name="Amann R."/>
        </authorList>
    </citation>
    <scope>NUCLEOTIDE SEQUENCE [LARGE SCALE GENOMIC DNA]</scope>
    <source>
        <strain evidence="5">ATCC 43914 / DSM 3382 / HRM2</strain>
    </source>
</reference>
<dbReference type="PROSITE" id="PS51371">
    <property type="entry name" value="CBS"/>
    <property type="match status" value="2"/>
</dbReference>
<dbReference type="EMBL" id="CP001087">
    <property type="protein sequence ID" value="ACN15553.1"/>
    <property type="molecule type" value="Genomic_DNA"/>
</dbReference>
<dbReference type="Pfam" id="PF00571">
    <property type="entry name" value="CBS"/>
    <property type="match status" value="2"/>
</dbReference>
<dbReference type="RefSeq" id="WP_015904318.1">
    <property type="nucleotide sequence ID" value="NC_012108.1"/>
</dbReference>
<evidence type="ECO:0000313" key="4">
    <source>
        <dbReference type="EMBL" id="ACN15553.1"/>
    </source>
</evidence>
<proteinExistence type="predicted"/>
<name>C0QFY5_DESAH</name>
<keyword evidence="2" id="KW-0129">CBS domain</keyword>
<keyword evidence="5" id="KW-1185">Reference proteome</keyword>
<evidence type="ECO:0000259" key="3">
    <source>
        <dbReference type="PROSITE" id="PS51371"/>
    </source>
</evidence>
<dbReference type="AlphaFoldDB" id="C0QFY5"/>
<dbReference type="eggNOG" id="COG0517">
    <property type="taxonomic scope" value="Bacteria"/>
</dbReference>
<dbReference type="HOGENOM" id="CLU_040681_6_0_7"/>
<evidence type="ECO:0000256" key="1">
    <source>
        <dbReference type="ARBA" id="ARBA00022737"/>
    </source>
</evidence>
<protein>
    <submittedName>
        <fullName evidence="4">AcuB1</fullName>
    </submittedName>
</protein>
<gene>
    <name evidence="4" type="primary">acuB1</name>
    <name evidence="4" type="ordered locus">HRM2_24590</name>
</gene>
<feature type="domain" description="CBS" evidence="3">
    <location>
        <begin position="83"/>
        <end position="142"/>
    </location>
</feature>
<dbReference type="Proteomes" id="UP000000442">
    <property type="component" value="Chromosome"/>
</dbReference>
<dbReference type="InterPro" id="IPR046342">
    <property type="entry name" value="CBS_dom_sf"/>
</dbReference>
<sequence>MLVKHWMTKNVITVDTDCTLERAISFMKSYKIRMMPVLKNGVLKGVVTDRDLKRASASDAVKTTHVDRATLASLANMKISTIMTKDPIRVPYNYSIDETAELLLENKISGAPVVDDMDNLVGVITQTNVYKALISLTGKRKNSVQVGVVIKDTRNAIQEIDDLLEHHGGRIISILTSDDNMPKGYRKVFVRLGGVDRIKLDSIIDGIQSKGELIYVIDHHDNIRMVYK</sequence>
<dbReference type="InterPro" id="IPR000644">
    <property type="entry name" value="CBS_dom"/>
</dbReference>
<organism evidence="4 5">
    <name type="scientific">Desulforapulum autotrophicum (strain ATCC 43914 / DSM 3382 / VKM B-1955 / HRM2)</name>
    <name type="common">Desulfobacterium autotrophicum</name>
    <dbReference type="NCBI Taxonomy" id="177437"/>
    <lineage>
        <taxon>Bacteria</taxon>
        <taxon>Pseudomonadati</taxon>
        <taxon>Thermodesulfobacteriota</taxon>
        <taxon>Desulfobacteria</taxon>
        <taxon>Desulfobacterales</taxon>
        <taxon>Desulfobacteraceae</taxon>
        <taxon>Desulforapulum</taxon>
    </lineage>
</organism>
<evidence type="ECO:0000256" key="2">
    <source>
        <dbReference type="PROSITE-ProRule" id="PRU00703"/>
    </source>
</evidence>
<dbReference type="Gene3D" id="3.10.580.10">
    <property type="entry name" value="CBS-domain"/>
    <property type="match status" value="2"/>
</dbReference>
<dbReference type="STRING" id="177437.HRM2_24590"/>
<dbReference type="PANTHER" id="PTHR48108:SF26">
    <property type="entry name" value="CBS DOMAIN-CONTAINING PROTEIN DDB_G0289609"/>
    <property type="match status" value="1"/>
</dbReference>
<keyword evidence="1" id="KW-0677">Repeat</keyword>
<dbReference type="PANTHER" id="PTHR48108">
    <property type="entry name" value="CBS DOMAIN-CONTAINING PROTEIN CBSX2, CHLOROPLASTIC"/>
    <property type="match status" value="1"/>
</dbReference>
<dbReference type="SMART" id="SM00116">
    <property type="entry name" value="CBS"/>
    <property type="match status" value="2"/>
</dbReference>
<dbReference type="SUPFAM" id="SSF54631">
    <property type="entry name" value="CBS-domain pair"/>
    <property type="match status" value="1"/>
</dbReference>
<dbReference type="KEGG" id="dat:HRM2_24590"/>